<dbReference type="Proteomes" id="UP001152024">
    <property type="component" value="Unassembled WGS sequence"/>
</dbReference>
<evidence type="ECO:0000256" key="1">
    <source>
        <dbReference type="SAM" id="MobiDB-lite"/>
    </source>
</evidence>
<name>A0ABQ8QX70_FUSEQ</name>
<dbReference type="EMBL" id="JAOQBH010000030">
    <property type="protein sequence ID" value="KAJ4113239.1"/>
    <property type="molecule type" value="Genomic_DNA"/>
</dbReference>
<gene>
    <name evidence="2" type="ORF">NW768_011515</name>
</gene>
<comment type="caution">
    <text evidence="2">The sequence shown here is derived from an EMBL/GenBank/DDBJ whole genome shotgun (WGS) entry which is preliminary data.</text>
</comment>
<accession>A0ABQ8QX70</accession>
<feature type="region of interest" description="Disordered" evidence="1">
    <location>
        <begin position="1"/>
        <end position="29"/>
    </location>
</feature>
<proteinExistence type="predicted"/>
<organism evidence="2 3">
    <name type="scientific">Fusarium equiseti</name>
    <name type="common">Fusarium scirpi</name>
    <dbReference type="NCBI Taxonomy" id="61235"/>
    <lineage>
        <taxon>Eukaryota</taxon>
        <taxon>Fungi</taxon>
        <taxon>Dikarya</taxon>
        <taxon>Ascomycota</taxon>
        <taxon>Pezizomycotina</taxon>
        <taxon>Sordariomycetes</taxon>
        <taxon>Hypocreomycetidae</taxon>
        <taxon>Hypocreales</taxon>
        <taxon>Nectriaceae</taxon>
        <taxon>Fusarium</taxon>
        <taxon>Fusarium incarnatum-equiseti species complex</taxon>
    </lineage>
</organism>
<feature type="compositionally biased region" description="Basic and acidic residues" evidence="1">
    <location>
        <begin position="1"/>
        <end position="13"/>
    </location>
</feature>
<sequence length="289" mass="33537">MTSPMETEHDSDTRSVSSIDSYDPPPTIETKTITRKQVLEEMGDLLLQLFDHEFDRSDQESARPQIAKLIHEHILSVLPTAVRVRITRWCARYHVEWLPIIHKSMDHDLEECRYTVEIPNRRRDMPWKGVESDVLRNYVADLKPLRKGLPEAERRDVINAVRQGLTIFADMYDEKIGAMDEQDDLVDWKEDMESSLREVRSSIQIIGSAIHDLGACVERMEASFQEVKDRLSQGSVYPYVEREWHRSLNDRGVVPESLRRYAEYQCTSGEMFRLGQMEQAFSLGEVGGH</sequence>
<protein>
    <submittedName>
        <fullName evidence="2">Uncharacterized protein</fullName>
    </submittedName>
</protein>
<reference evidence="2" key="1">
    <citation type="submission" date="2022-09" db="EMBL/GenBank/DDBJ databases">
        <title>Fusarium specimens isolated from Avocado Roots.</title>
        <authorList>
            <person name="Stajich J."/>
            <person name="Roper C."/>
            <person name="Heimlech-Rivalta G."/>
        </authorList>
    </citation>
    <scope>NUCLEOTIDE SEQUENCE</scope>
    <source>
        <strain evidence="2">CF00095</strain>
    </source>
</reference>
<evidence type="ECO:0000313" key="2">
    <source>
        <dbReference type="EMBL" id="KAJ4113239.1"/>
    </source>
</evidence>
<evidence type="ECO:0000313" key="3">
    <source>
        <dbReference type="Proteomes" id="UP001152024"/>
    </source>
</evidence>
<keyword evidence="3" id="KW-1185">Reference proteome</keyword>